<dbReference type="OrthoDB" id="4505106at2759"/>
<evidence type="ECO:0000313" key="1">
    <source>
        <dbReference type="EMBL" id="QKX56689.1"/>
    </source>
</evidence>
<keyword evidence="2" id="KW-1185">Reference proteome</keyword>
<dbReference type="KEGG" id="trg:TRUGW13939_03795"/>
<dbReference type="Proteomes" id="UP000509510">
    <property type="component" value="Chromosome II"/>
</dbReference>
<dbReference type="AlphaFoldDB" id="A0A7H8QS16"/>
<evidence type="ECO:0000313" key="2">
    <source>
        <dbReference type="Proteomes" id="UP000509510"/>
    </source>
</evidence>
<dbReference type="EMBL" id="CP055899">
    <property type="protein sequence ID" value="QKX56689.1"/>
    <property type="molecule type" value="Genomic_DNA"/>
</dbReference>
<reference evidence="2" key="1">
    <citation type="submission" date="2020-06" db="EMBL/GenBank/DDBJ databases">
        <title>A chromosome-scale genome assembly of Talaromyces rugulosus W13939.</title>
        <authorList>
            <person name="Wang B."/>
            <person name="Guo L."/>
            <person name="Ye K."/>
            <person name="Wang L."/>
        </authorList>
    </citation>
    <scope>NUCLEOTIDE SEQUENCE [LARGE SCALE GENOMIC DNA]</scope>
    <source>
        <strain evidence="2">W13939</strain>
    </source>
</reference>
<proteinExistence type="predicted"/>
<dbReference type="RefSeq" id="XP_035342867.1">
    <property type="nucleotide sequence ID" value="XM_035486974.1"/>
</dbReference>
<organism evidence="1 2">
    <name type="scientific">Talaromyces rugulosus</name>
    <name type="common">Penicillium rugulosum</name>
    <dbReference type="NCBI Taxonomy" id="121627"/>
    <lineage>
        <taxon>Eukaryota</taxon>
        <taxon>Fungi</taxon>
        <taxon>Dikarya</taxon>
        <taxon>Ascomycota</taxon>
        <taxon>Pezizomycotina</taxon>
        <taxon>Eurotiomycetes</taxon>
        <taxon>Eurotiomycetidae</taxon>
        <taxon>Eurotiales</taxon>
        <taxon>Trichocomaceae</taxon>
        <taxon>Talaromyces</taxon>
        <taxon>Talaromyces sect. Islandici</taxon>
    </lineage>
</organism>
<sequence>MASEDGNSTSPPDPMIQSTLSLGSVEVGHMISCYSSASASWPFNPSAGEDFVNVAALRFLSSLTIKLGAATLHAITDGRLCSRGNNDIYSIVKVKPYLFQSSPDITLMQMGIEMLTWIADCEQGTGSPKKRLGLLQEAMIL</sequence>
<dbReference type="GeneID" id="55991298"/>
<accession>A0A7H8QS16</accession>
<name>A0A7H8QS16_TALRU</name>
<gene>
    <name evidence="1" type="ORF">TRUGW13939_03795</name>
</gene>
<protein>
    <submittedName>
        <fullName evidence="1">Uncharacterized protein</fullName>
    </submittedName>
</protein>